<proteinExistence type="predicted"/>
<gene>
    <name evidence="1" type="ORF">LCGC14_2592040</name>
</gene>
<protein>
    <recommendedName>
        <fullName evidence="2">HNH domain-containing protein</fullName>
    </recommendedName>
</protein>
<name>A0A0F9D424_9ZZZZ</name>
<dbReference type="EMBL" id="LAZR01043536">
    <property type="protein sequence ID" value="KKL06838.1"/>
    <property type="molecule type" value="Genomic_DNA"/>
</dbReference>
<dbReference type="SUPFAM" id="SSF48695">
    <property type="entry name" value="Multiheme cytochromes"/>
    <property type="match status" value="1"/>
</dbReference>
<evidence type="ECO:0008006" key="2">
    <source>
        <dbReference type="Google" id="ProtNLM"/>
    </source>
</evidence>
<accession>A0A0F9D424</accession>
<reference evidence="1" key="1">
    <citation type="journal article" date="2015" name="Nature">
        <title>Complex archaea that bridge the gap between prokaryotes and eukaryotes.</title>
        <authorList>
            <person name="Spang A."/>
            <person name="Saw J.H."/>
            <person name="Jorgensen S.L."/>
            <person name="Zaremba-Niedzwiedzka K."/>
            <person name="Martijn J."/>
            <person name="Lind A.E."/>
            <person name="van Eijk R."/>
            <person name="Schleper C."/>
            <person name="Guy L."/>
            <person name="Ettema T.J."/>
        </authorList>
    </citation>
    <scope>NUCLEOTIDE SEQUENCE</scope>
</reference>
<sequence length="263" mass="31020">MTYQQLLESKEWREKRKVILKRDLFQCQQCNNSRVINQLHSGKYSNIIKTKYHKLVKIDSIEDGIGTVSTIDEETSKFLDSYSMIYYGQTLKGQKKVYGIRTLNPVEKEVFKSYASAWKHLFKNPFEDNLEAKFKQLTTIRASWISKLKEVETKFSELDWKIMTGLHIHHEYYIKNKLPWNYENDALITLCMDCHEELHKNKKVPVYSNELELIGELTNCYRCHGAGWFPEYLKVENGICFRCRGAKYEEITNANNSNRCTSP</sequence>
<evidence type="ECO:0000313" key="1">
    <source>
        <dbReference type="EMBL" id="KKL06838.1"/>
    </source>
</evidence>
<dbReference type="InterPro" id="IPR036280">
    <property type="entry name" value="Multihaem_cyt_sf"/>
</dbReference>
<organism evidence="1">
    <name type="scientific">marine sediment metagenome</name>
    <dbReference type="NCBI Taxonomy" id="412755"/>
    <lineage>
        <taxon>unclassified sequences</taxon>
        <taxon>metagenomes</taxon>
        <taxon>ecological metagenomes</taxon>
    </lineage>
</organism>
<comment type="caution">
    <text evidence="1">The sequence shown here is derived from an EMBL/GenBank/DDBJ whole genome shotgun (WGS) entry which is preliminary data.</text>
</comment>
<dbReference type="AlphaFoldDB" id="A0A0F9D424"/>